<dbReference type="InterPro" id="IPR051258">
    <property type="entry name" value="Diverse_Substrate_Transporter"/>
</dbReference>
<dbReference type="Pfam" id="PF00892">
    <property type="entry name" value="EamA"/>
    <property type="match status" value="1"/>
</dbReference>
<dbReference type="PANTHER" id="PTHR42920">
    <property type="entry name" value="OS03G0707200 PROTEIN-RELATED"/>
    <property type="match status" value="1"/>
</dbReference>
<feature type="domain" description="EamA" evidence="7">
    <location>
        <begin position="3"/>
        <end position="127"/>
    </location>
</feature>
<feature type="transmembrane region" description="Helical" evidence="6">
    <location>
        <begin position="61"/>
        <end position="79"/>
    </location>
</feature>
<evidence type="ECO:0000256" key="1">
    <source>
        <dbReference type="ARBA" id="ARBA00004651"/>
    </source>
</evidence>
<name>A0A5C6BB91_9BACT</name>
<evidence type="ECO:0000313" key="9">
    <source>
        <dbReference type="Proteomes" id="UP000320176"/>
    </source>
</evidence>
<organism evidence="8 9">
    <name type="scientific">Stieleria varia</name>
    <dbReference type="NCBI Taxonomy" id="2528005"/>
    <lineage>
        <taxon>Bacteria</taxon>
        <taxon>Pseudomonadati</taxon>
        <taxon>Planctomycetota</taxon>
        <taxon>Planctomycetia</taxon>
        <taxon>Pirellulales</taxon>
        <taxon>Pirellulaceae</taxon>
        <taxon>Stieleria</taxon>
    </lineage>
</organism>
<evidence type="ECO:0000256" key="6">
    <source>
        <dbReference type="SAM" id="Phobius"/>
    </source>
</evidence>
<reference evidence="8 9" key="1">
    <citation type="submission" date="2019-02" db="EMBL/GenBank/DDBJ databases">
        <title>Deep-cultivation of Planctomycetes and their phenomic and genomic characterization uncovers novel biology.</title>
        <authorList>
            <person name="Wiegand S."/>
            <person name="Jogler M."/>
            <person name="Boedeker C."/>
            <person name="Pinto D."/>
            <person name="Vollmers J."/>
            <person name="Rivas-Marin E."/>
            <person name="Kohn T."/>
            <person name="Peeters S.H."/>
            <person name="Heuer A."/>
            <person name="Rast P."/>
            <person name="Oberbeckmann S."/>
            <person name="Bunk B."/>
            <person name="Jeske O."/>
            <person name="Meyerdierks A."/>
            <person name="Storesund J.E."/>
            <person name="Kallscheuer N."/>
            <person name="Luecker S."/>
            <person name="Lage O.M."/>
            <person name="Pohl T."/>
            <person name="Merkel B.J."/>
            <person name="Hornburger P."/>
            <person name="Mueller R.-W."/>
            <person name="Bruemmer F."/>
            <person name="Labrenz M."/>
            <person name="Spormann A.M."/>
            <person name="Op Den Camp H."/>
            <person name="Overmann J."/>
            <person name="Amann R."/>
            <person name="Jetten M.S.M."/>
            <person name="Mascher T."/>
            <person name="Medema M.H."/>
            <person name="Devos D.P."/>
            <person name="Kaster A.-K."/>
            <person name="Ovreas L."/>
            <person name="Rohde M."/>
            <person name="Galperin M.Y."/>
            <person name="Jogler C."/>
        </authorList>
    </citation>
    <scope>NUCLEOTIDE SEQUENCE [LARGE SCALE GENOMIC DNA]</scope>
    <source>
        <strain evidence="8 9">Pla52n</strain>
    </source>
</reference>
<sequence>MPLMASILFVLGLLLLKRATTAGISPWTVTFVANQWAGLIFSALWFLGGNTPTLQQLWQPAVIALLYIGGQVGTFVAITHGDVSIAAPMFGVKVIMVAVLLTIIGGVSLPLAIWIAAGLATAGIALVQWTGTGLGKNRLLGFTIAAAMAASTCFSFFDVLVQRWSPEFGVGRLVPIMFWFVAVFSIGFAPWIQRQKLRDPQLRKAVLGGGLLIAMQAFCIVFTISNFGDAAAVNVVYSMRGIWGVSLAWLIARRFGGAEADLGRSKMLTRLAGATLITIAVVLAVLSR</sequence>
<dbReference type="InterPro" id="IPR037185">
    <property type="entry name" value="EmrE-like"/>
</dbReference>
<accession>A0A5C6BB91</accession>
<keyword evidence="2" id="KW-1003">Cell membrane</keyword>
<dbReference type="Proteomes" id="UP000320176">
    <property type="component" value="Unassembled WGS sequence"/>
</dbReference>
<dbReference type="SUPFAM" id="SSF103481">
    <property type="entry name" value="Multidrug resistance efflux transporter EmrE"/>
    <property type="match status" value="1"/>
</dbReference>
<dbReference type="PANTHER" id="PTHR42920:SF5">
    <property type="entry name" value="EAMA DOMAIN-CONTAINING PROTEIN"/>
    <property type="match status" value="1"/>
</dbReference>
<feature type="transmembrane region" description="Helical" evidence="6">
    <location>
        <begin position="31"/>
        <end position="49"/>
    </location>
</feature>
<evidence type="ECO:0000313" key="8">
    <source>
        <dbReference type="EMBL" id="TWU08539.1"/>
    </source>
</evidence>
<keyword evidence="9" id="KW-1185">Reference proteome</keyword>
<dbReference type="AlphaFoldDB" id="A0A5C6BB91"/>
<feature type="transmembrane region" description="Helical" evidence="6">
    <location>
        <begin position="94"/>
        <end position="127"/>
    </location>
</feature>
<keyword evidence="4 6" id="KW-1133">Transmembrane helix</keyword>
<feature type="transmembrane region" description="Helical" evidence="6">
    <location>
        <begin position="205"/>
        <end position="225"/>
    </location>
</feature>
<keyword evidence="3 6" id="KW-0812">Transmembrane</keyword>
<gene>
    <name evidence="8" type="ORF">Pla52n_11220</name>
</gene>
<evidence type="ECO:0000256" key="5">
    <source>
        <dbReference type="ARBA" id="ARBA00023136"/>
    </source>
</evidence>
<keyword evidence="5 6" id="KW-0472">Membrane</keyword>
<comment type="subcellular location">
    <subcellularLocation>
        <location evidence="1">Cell membrane</location>
        <topology evidence="1">Multi-pass membrane protein</topology>
    </subcellularLocation>
</comment>
<evidence type="ECO:0000256" key="3">
    <source>
        <dbReference type="ARBA" id="ARBA00022692"/>
    </source>
</evidence>
<feature type="transmembrane region" description="Helical" evidence="6">
    <location>
        <begin position="267"/>
        <end position="286"/>
    </location>
</feature>
<evidence type="ECO:0000256" key="2">
    <source>
        <dbReference type="ARBA" id="ARBA00022475"/>
    </source>
</evidence>
<dbReference type="EMBL" id="SJPN01000001">
    <property type="protein sequence ID" value="TWU08539.1"/>
    <property type="molecule type" value="Genomic_DNA"/>
</dbReference>
<feature type="transmembrane region" description="Helical" evidence="6">
    <location>
        <begin position="139"/>
        <end position="161"/>
    </location>
</feature>
<proteinExistence type="predicted"/>
<dbReference type="GO" id="GO:0005886">
    <property type="term" value="C:plasma membrane"/>
    <property type="evidence" value="ECO:0007669"/>
    <property type="project" value="UniProtKB-SubCell"/>
</dbReference>
<dbReference type="InterPro" id="IPR000620">
    <property type="entry name" value="EamA_dom"/>
</dbReference>
<feature type="transmembrane region" description="Helical" evidence="6">
    <location>
        <begin position="173"/>
        <end position="193"/>
    </location>
</feature>
<evidence type="ECO:0000256" key="4">
    <source>
        <dbReference type="ARBA" id="ARBA00022989"/>
    </source>
</evidence>
<evidence type="ECO:0000259" key="7">
    <source>
        <dbReference type="Pfam" id="PF00892"/>
    </source>
</evidence>
<comment type="caution">
    <text evidence="8">The sequence shown here is derived from an EMBL/GenBank/DDBJ whole genome shotgun (WGS) entry which is preliminary data.</text>
</comment>
<protein>
    <recommendedName>
        <fullName evidence="7">EamA domain-containing protein</fullName>
    </recommendedName>
</protein>